<evidence type="ECO:0000313" key="1">
    <source>
        <dbReference type="EMBL" id="MDC0685421.1"/>
    </source>
</evidence>
<sequence length="298" mass="32798">MRNRFDRLAKDIAQEGMTPIGKVVTDAEVPGEAQHADLWYEPDPARASGRERLGLLGRLAATACTIEAYSDTPSADEVRACVHKHLAVWRSYVVRNRASEPPFLWMSSTGRPTAVIAGLRMDPMAGWPAGVYEGPGLLRTALIVLGELPRVRSTLLMRLMGGGRVLREAIEDFRRLPEDAPERDIALGPLLRFRAEVAQRGPATPEEEEFVMTTQELVEQFIEQGRTQGVAQGMAQGMAQATIELYEARFGPMPPPLRLVVEAMRDLPTLRAWHLLAGTGTREDVHEALAAGPSERSS</sequence>
<proteinExistence type="predicted"/>
<accession>A0ABT5CG59</accession>
<protein>
    <submittedName>
        <fullName evidence="1">Uncharacterized protein</fullName>
    </submittedName>
</protein>
<organism evidence="1 2">
    <name type="scientific">Sorangium atrum</name>
    <dbReference type="NCBI Taxonomy" id="2995308"/>
    <lineage>
        <taxon>Bacteria</taxon>
        <taxon>Pseudomonadati</taxon>
        <taxon>Myxococcota</taxon>
        <taxon>Polyangia</taxon>
        <taxon>Polyangiales</taxon>
        <taxon>Polyangiaceae</taxon>
        <taxon>Sorangium</taxon>
    </lineage>
</organism>
<dbReference type="EMBL" id="JAQNDK010000006">
    <property type="protein sequence ID" value="MDC0685421.1"/>
    <property type="molecule type" value="Genomic_DNA"/>
</dbReference>
<dbReference type="RefSeq" id="WP_272103697.1">
    <property type="nucleotide sequence ID" value="NZ_JAQNDK010000006.1"/>
</dbReference>
<dbReference type="Proteomes" id="UP001217485">
    <property type="component" value="Unassembled WGS sequence"/>
</dbReference>
<evidence type="ECO:0000313" key="2">
    <source>
        <dbReference type="Proteomes" id="UP001217485"/>
    </source>
</evidence>
<gene>
    <name evidence="1" type="ORF">POL72_47385</name>
</gene>
<reference evidence="1 2" key="1">
    <citation type="submission" date="2023-01" db="EMBL/GenBank/DDBJ databases">
        <title>Minimal conservation of predation-associated metabolite biosynthetic gene clusters underscores biosynthetic potential of Myxococcota including descriptions for ten novel species: Archangium lansinium sp. nov., Myxococcus landrumus sp. nov., Nannocystis bai.</title>
        <authorList>
            <person name="Ahearne A."/>
            <person name="Stevens C."/>
            <person name="Dowd S."/>
        </authorList>
    </citation>
    <scope>NUCLEOTIDE SEQUENCE [LARGE SCALE GENOMIC DNA]</scope>
    <source>
        <strain evidence="1 2">WIWO2</strain>
    </source>
</reference>
<name>A0ABT5CG59_9BACT</name>
<comment type="caution">
    <text evidence="1">The sequence shown here is derived from an EMBL/GenBank/DDBJ whole genome shotgun (WGS) entry which is preliminary data.</text>
</comment>
<keyword evidence="2" id="KW-1185">Reference proteome</keyword>